<dbReference type="EMBL" id="QCYK01000002">
    <property type="protein sequence ID" value="PUZ25165.1"/>
    <property type="molecule type" value="Genomic_DNA"/>
</dbReference>
<accession>A0A2T7BFV7</accession>
<organism evidence="7 8">
    <name type="scientific">Chitinophaga parva</name>
    <dbReference type="NCBI Taxonomy" id="2169414"/>
    <lineage>
        <taxon>Bacteria</taxon>
        <taxon>Pseudomonadati</taxon>
        <taxon>Bacteroidota</taxon>
        <taxon>Chitinophagia</taxon>
        <taxon>Chitinophagales</taxon>
        <taxon>Chitinophagaceae</taxon>
        <taxon>Chitinophaga</taxon>
    </lineage>
</organism>
<dbReference type="PIRSF" id="PIRSF006278">
    <property type="entry name" value="ACCD_DCysDesulf"/>
    <property type="match status" value="1"/>
</dbReference>
<evidence type="ECO:0000313" key="8">
    <source>
        <dbReference type="Proteomes" id="UP000244450"/>
    </source>
</evidence>
<evidence type="ECO:0000256" key="4">
    <source>
        <dbReference type="PIRSR" id="PIRSR006278-1"/>
    </source>
</evidence>
<dbReference type="GO" id="GO:0019148">
    <property type="term" value="F:D-cysteine desulfhydrase activity"/>
    <property type="evidence" value="ECO:0007669"/>
    <property type="project" value="TreeGrafter"/>
</dbReference>
<sequence length="274" mass="29239">MLRLDQLHAAISGNKWYKLKRNLEAALAGGKTGLLTFGGAWSNHLAATAAACHATGLRSIGVVRGERPATLSLTLQQAQAHGMELQFISREAYRTVNPAEWGARFPEYFVVPEGGHNALGALGCEDILKSAPGLDAYTHLLCAGGTGTTLAGLINSAAPGQTVIGIPVLKQAEWMEASIRELLRPRHTPVAWQLHYQFHQGGYAKTSPALFAFMNDFHAQTGIPLDIIYTGKMGMAFRGLALGGHFQAGSRILLLHTGGLQGNLSLPPGVLSFH</sequence>
<gene>
    <name evidence="7" type="ORF">DCC81_12720</name>
</gene>
<dbReference type="PANTHER" id="PTHR43780:SF2">
    <property type="entry name" value="1-AMINOCYCLOPROPANE-1-CARBOXYLATE DEAMINASE-RELATED"/>
    <property type="match status" value="1"/>
</dbReference>
<protein>
    <submittedName>
        <fullName evidence="7">1-aminocyclopropane-1-carboxylate deaminase</fullName>
    </submittedName>
</protein>
<keyword evidence="8" id="KW-1185">Reference proteome</keyword>
<feature type="active site" description="Nucleophile" evidence="4">
    <location>
        <position position="42"/>
    </location>
</feature>
<dbReference type="Proteomes" id="UP000244450">
    <property type="component" value="Unassembled WGS sequence"/>
</dbReference>
<comment type="caution">
    <text evidence="7">The sequence shown here is derived from an EMBL/GenBank/DDBJ whole genome shotgun (WGS) entry which is preliminary data.</text>
</comment>
<dbReference type="SUPFAM" id="SSF53686">
    <property type="entry name" value="Tryptophan synthase beta subunit-like PLP-dependent enzymes"/>
    <property type="match status" value="1"/>
</dbReference>
<dbReference type="Pfam" id="PF00291">
    <property type="entry name" value="PALP"/>
    <property type="match status" value="1"/>
</dbReference>
<dbReference type="AlphaFoldDB" id="A0A2T7BFV7"/>
<evidence type="ECO:0000256" key="5">
    <source>
        <dbReference type="PIRSR" id="PIRSR006278-2"/>
    </source>
</evidence>
<name>A0A2T7BFV7_9BACT</name>
<dbReference type="PANTHER" id="PTHR43780">
    <property type="entry name" value="1-AMINOCYCLOPROPANE-1-CARBOXYLATE DEAMINASE-RELATED"/>
    <property type="match status" value="1"/>
</dbReference>
<keyword evidence="3 5" id="KW-0663">Pyridoxal phosphate</keyword>
<dbReference type="InterPro" id="IPR036052">
    <property type="entry name" value="TrpB-like_PALP_sf"/>
</dbReference>
<evidence type="ECO:0000256" key="2">
    <source>
        <dbReference type="ARBA" id="ARBA00008639"/>
    </source>
</evidence>
<dbReference type="InterPro" id="IPR001926">
    <property type="entry name" value="TrpB-like_PALP"/>
</dbReference>
<comment type="cofactor">
    <cofactor evidence="1">
        <name>pyridoxal 5'-phosphate</name>
        <dbReference type="ChEBI" id="CHEBI:597326"/>
    </cofactor>
</comment>
<feature type="domain" description="Tryptophan synthase beta chain-like PALP" evidence="6">
    <location>
        <begin position="4"/>
        <end position="258"/>
    </location>
</feature>
<evidence type="ECO:0000256" key="1">
    <source>
        <dbReference type="ARBA" id="ARBA00001933"/>
    </source>
</evidence>
<evidence type="ECO:0000313" key="7">
    <source>
        <dbReference type="EMBL" id="PUZ25165.1"/>
    </source>
</evidence>
<dbReference type="OrthoDB" id="9801249at2"/>
<dbReference type="Gene3D" id="3.40.50.1100">
    <property type="match status" value="2"/>
</dbReference>
<reference evidence="7 8" key="1">
    <citation type="submission" date="2018-04" db="EMBL/GenBank/DDBJ databases">
        <title>Chitinophaga fuyangensis sp. nov., isolated from soil in a chemical factory.</title>
        <authorList>
            <person name="Chen K."/>
        </authorList>
    </citation>
    <scope>NUCLEOTIDE SEQUENCE [LARGE SCALE GENOMIC DNA]</scope>
    <source>
        <strain evidence="7 8">LY-1</strain>
    </source>
</reference>
<dbReference type="InterPro" id="IPR027278">
    <property type="entry name" value="ACCD_DCysDesulf"/>
</dbReference>
<proteinExistence type="inferred from homology"/>
<comment type="similarity">
    <text evidence="2">Belongs to the ACC deaminase/D-cysteine desulfhydrase family.</text>
</comment>
<feature type="modified residue" description="N6-(pyridoxal phosphate)lysine" evidence="5">
    <location>
        <position position="15"/>
    </location>
</feature>
<evidence type="ECO:0000259" key="6">
    <source>
        <dbReference type="Pfam" id="PF00291"/>
    </source>
</evidence>
<evidence type="ECO:0000256" key="3">
    <source>
        <dbReference type="ARBA" id="ARBA00022898"/>
    </source>
</evidence>